<reference evidence="1 2" key="1">
    <citation type="journal article" date="2019" name="Commun. Biol.">
        <title>The bagworm genome reveals a unique fibroin gene that provides high tensile strength.</title>
        <authorList>
            <person name="Kono N."/>
            <person name="Nakamura H."/>
            <person name="Ohtoshi R."/>
            <person name="Tomita M."/>
            <person name="Numata K."/>
            <person name="Arakawa K."/>
        </authorList>
    </citation>
    <scope>NUCLEOTIDE SEQUENCE [LARGE SCALE GENOMIC DNA]</scope>
</reference>
<protein>
    <submittedName>
        <fullName evidence="1">Uncharacterized protein</fullName>
    </submittedName>
</protein>
<proteinExistence type="predicted"/>
<comment type="caution">
    <text evidence="1">The sequence shown here is derived from an EMBL/GenBank/DDBJ whole genome shotgun (WGS) entry which is preliminary data.</text>
</comment>
<dbReference type="Proteomes" id="UP000299102">
    <property type="component" value="Unassembled WGS sequence"/>
</dbReference>
<sequence>MRTRTLNLSETAEPGETPSDKRINGAIKCVARKRSTRLHCTAFISGKSAARCACACAGGSSARGRETFIISRIWPVPIYSGRTFYSLIESAAVAEDLMSSFMSSFQLPPEIVHLGLDPNPILDFDFHFTTGLDTSPVLDFNFRPALGFEPCFGDDLCPISGSAFRKRAGPKK</sequence>
<accession>A0A4C1UB90</accession>
<dbReference type="AlphaFoldDB" id="A0A4C1UB90"/>
<keyword evidence="2" id="KW-1185">Reference proteome</keyword>
<organism evidence="1 2">
    <name type="scientific">Eumeta variegata</name>
    <name type="common">Bagworm moth</name>
    <name type="synonym">Eumeta japonica</name>
    <dbReference type="NCBI Taxonomy" id="151549"/>
    <lineage>
        <taxon>Eukaryota</taxon>
        <taxon>Metazoa</taxon>
        <taxon>Ecdysozoa</taxon>
        <taxon>Arthropoda</taxon>
        <taxon>Hexapoda</taxon>
        <taxon>Insecta</taxon>
        <taxon>Pterygota</taxon>
        <taxon>Neoptera</taxon>
        <taxon>Endopterygota</taxon>
        <taxon>Lepidoptera</taxon>
        <taxon>Glossata</taxon>
        <taxon>Ditrysia</taxon>
        <taxon>Tineoidea</taxon>
        <taxon>Psychidae</taxon>
        <taxon>Oiketicinae</taxon>
        <taxon>Eumeta</taxon>
    </lineage>
</organism>
<dbReference type="EMBL" id="BGZK01000153">
    <property type="protein sequence ID" value="GBP23723.1"/>
    <property type="molecule type" value="Genomic_DNA"/>
</dbReference>
<evidence type="ECO:0000313" key="2">
    <source>
        <dbReference type="Proteomes" id="UP000299102"/>
    </source>
</evidence>
<evidence type="ECO:0000313" key="1">
    <source>
        <dbReference type="EMBL" id="GBP23723.1"/>
    </source>
</evidence>
<name>A0A4C1UB90_EUMVA</name>
<gene>
    <name evidence="1" type="ORF">EVAR_13678_1</name>
</gene>